<dbReference type="Pfam" id="PF20097">
    <property type="entry name" value="DUF6487"/>
    <property type="match status" value="1"/>
</dbReference>
<evidence type="ECO:0000313" key="2">
    <source>
        <dbReference type="EMBL" id="MEQ2429189.1"/>
    </source>
</evidence>
<organism evidence="2 3">
    <name type="scientific">Enterocloster hominis</name>
    <name type="common">ex Hitch et al. 2024</name>
    <dbReference type="NCBI Taxonomy" id="1917870"/>
    <lineage>
        <taxon>Bacteria</taxon>
        <taxon>Bacillati</taxon>
        <taxon>Bacillota</taxon>
        <taxon>Clostridia</taxon>
        <taxon>Lachnospirales</taxon>
        <taxon>Lachnospiraceae</taxon>
        <taxon>Enterocloster</taxon>
    </lineage>
</organism>
<comment type="caution">
    <text evidence="2">The sequence shown here is derived from an EMBL/GenBank/DDBJ whole genome shotgun (WGS) entry which is preliminary data.</text>
</comment>
<dbReference type="InterPro" id="IPR045504">
    <property type="entry name" value="DUF6487"/>
</dbReference>
<sequence length="74" mass="8405">MRCPGCGEEMEPGFLQSGQRMVWVKTPHKISLLQKKGEVLLGNNVFEGLSFEAYICKSCKKVLLDYSTSDYKEK</sequence>
<feature type="domain" description="DUF6487" evidence="1">
    <location>
        <begin position="3"/>
        <end position="67"/>
    </location>
</feature>
<dbReference type="Proteomes" id="UP001454086">
    <property type="component" value="Unassembled WGS sequence"/>
</dbReference>
<name>A0ABV1DFU4_9FIRM</name>
<dbReference type="EMBL" id="JBBMFM010000296">
    <property type="protein sequence ID" value="MEQ2429189.1"/>
    <property type="molecule type" value="Genomic_DNA"/>
</dbReference>
<reference evidence="2 3" key="1">
    <citation type="submission" date="2024-03" db="EMBL/GenBank/DDBJ databases">
        <title>Human intestinal bacterial collection.</title>
        <authorList>
            <person name="Pauvert C."/>
            <person name="Hitch T.C.A."/>
            <person name="Clavel T."/>
        </authorList>
    </citation>
    <scope>NUCLEOTIDE SEQUENCE [LARGE SCALE GENOMIC DNA]</scope>
    <source>
        <strain evidence="2 3">CLA-SR-H021</strain>
    </source>
</reference>
<evidence type="ECO:0000313" key="3">
    <source>
        <dbReference type="Proteomes" id="UP001454086"/>
    </source>
</evidence>
<protein>
    <submittedName>
        <fullName evidence="2">PF20097 family protein</fullName>
    </submittedName>
</protein>
<accession>A0ABV1DFU4</accession>
<keyword evidence="3" id="KW-1185">Reference proteome</keyword>
<gene>
    <name evidence="2" type="ORF">WMQ36_29930</name>
</gene>
<proteinExistence type="predicted"/>
<evidence type="ECO:0000259" key="1">
    <source>
        <dbReference type="Pfam" id="PF20097"/>
    </source>
</evidence>
<dbReference type="RefSeq" id="WP_008716314.1">
    <property type="nucleotide sequence ID" value="NZ_JAJFDX010000005.1"/>
</dbReference>